<name>A0A9P4MYY6_9PLEO</name>
<feature type="region of interest" description="Disordered" evidence="1">
    <location>
        <begin position="17"/>
        <end position="61"/>
    </location>
</feature>
<organism evidence="2 3">
    <name type="scientific">Lojkania enalia</name>
    <dbReference type="NCBI Taxonomy" id="147567"/>
    <lineage>
        <taxon>Eukaryota</taxon>
        <taxon>Fungi</taxon>
        <taxon>Dikarya</taxon>
        <taxon>Ascomycota</taxon>
        <taxon>Pezizomycotina</taxon>
        <taxon>Dothideomycetes</taxon>
        <taxon>Pleosporomycetidae</taxon>
        <taxon>Pleosporales</taxon>
        <taxon>Pleosporales incertae sedis</taxon>
        <taxon>Lojkania</taxon>
    </lineage>
</organism>
<comment type="caution">
    <text evidence="2">The sequence shown here is derived from an EMBL/GenBank/DDBJ whole genome shotgun (WGS) entry which is preliminary data.</text>
</comment>
<proteinExistence type="predicted"/>
<dbReference type="AlphaFoldDB" id="A0A9P4MYY6"/>
<dbReference type="EMBL" id="ML986698">
    <property type="protein sequence ID" value="KAF2259767.1"/>
    <property type="molecule type" value="Genomic_DNA"/>
</dbReference>
<dbReference type="Proteomes" id="UP000800093">
    <property type="component" value="Unassembled WGS sequence"/>
</dbReference>
<sequence length="460" mass="51387">MRFSQYFQNLLPLGLPASGSAIPRDTIDLDNSEASDPTTRPKSLNRPPRPDNPFAAGLNTAPSSCRDFMKPSEQCITDLQAQPGAVTAFSGGEMKWDSDYESDDKQQAMCQTAAWDAITLARFADQEPDPHNVHYITLWKTWMGPDCSTQQKRIAGPQGLLPYLEGWQEFWWLRMDLQGMVWIQYKIDQIEEELTNGNTEKERKAEWQKNAGQMILHKMMHLDSALKVIDGVQARTAVYFPVAQASARRFFNLNQEGSVTRANTNVDSYAWLAKSKYCYDLTGYFPAPPNYKAIDDSLSAEELDGFVLDFSLITEGTQDTEIESRLNNVVSRFGTPPSALAPKPRKPLSITMVSNVNSHAVKSCGETEGEKLTPEEGSADVELLPDVAGNTKNLPWPGGSFKLNIEGDEYEDKSDSTNPGRLFCPKKEISCAEDSVKSKKVRSLKCGDRVFFHAVVYCDF</sequence>
<keyword evidence="3" id="KW-1185">Reference proteome</keyword>
<evidence type="ECO:0000256" key="1">
    <source>
        <dbReference type="SAM" id="MobiDB-lite"/>
    </source>
</evidence>
<gene>
    <name evidence="2" type="ORF">CC78DRAFT_585532</name>
</gene>
<dbReference type="OrthoDB" id="1896086at2759"/>
<accession>A0A9P4MYY6</accession>
<reference evidence="3" key="1">
    <citation type="journal article" date="2020" name="Stud. Mycol.">
        <title>101 Dothideomycetes genomes: A test case for predicting lifestyles and emergence of pathogens.</title>
        <authorList>
            <person name="Haridas S."/>
            <person name="Albert R."/>
            <person name="Binder M."/>
            <person name="Bloem J."/>
            <person name="LaButti K."/>
            <person name="Salamov A."/>
            <person name="Andreopoulos B."/>
            <person name="Baker S."/>
            <person name="Barry K."/>
            <person name="Bills G."/>
            <person name="Bluhm B."/>
            <person name="Cannon C."/>
            <person name="Castanera R."/>
            <person name="Culley D."/>
            <person name="Daum C."/>
            <person name="Ezra D."/>
            <person name="Gonzalez J."/>
            <person name="Henrissat B."/>
            <person name="Kuo A."/>
            <person name="Liang C."/>
            <person name="Lipzen A."/>
            <person name="Lutzoni F."/>
            <person name="Magnuson J."/>
            <person name="Mondo S."/>
            <person name="Nolan M."/>
            <person name="Ohm R."/>
            <person name="Pangilinan J."/>
            <person name="Park H.-J."/>
            <person name="Ramirez L."/>
            <person name="Alfaro M."/>
            <person name="Sun H."/>
            <person name="Tritt A."/>
            <person name="Yoshinaga Y."/>
            <person name="Zwiers L.-H."/>
            <person name="Turgeon B."/>
            <person name="Goodwin S."/>
            <person name="Spatafora J."/>
            <person name="Crous P."/>
            <person name="Grigoriev I."/>
        </authorList>
    </citation>
    <scope>NUCLEOTIDE SEQUENCE [LARGE SCALE GENOMIC DNA]</scope>
    <source>
        <strain evidence="3">CBS 304.66</strain>
    </source>
</reference>
<evidence type="ECO:0000313" key="3">
    <source>
        <dbReference type="Proteomes" id="UP000800093"/>
    </source>
</evidence>
<protein>
    <submittedName>
        <fullName evidence="2">Uncharacterized protein</fullName>
    </submittedName>
</protein>
<evidence type="ECO:0000313" key="2">
    <source>
        <dbReference type="EMBL" id="KAF2259767.1"/>
    </source>
</evidence>